<dbReference type="AlphaFoldDB" id="A0A6V8LVF7"/>
<name>A0A6V8LVF7_9BACT</name>
<dbReference type="RefSeq" id="WP_173085495.1">
    <property type="nucleotide sequence ID" value="NZ_BLTE01000013.1"/>
</dbReference>
<comment type="caution">
    <text evidence="1">The sequence shown here is derived from an EMBL/GenBank/DDBJ whole genome shotgun (WGS) entry which is preliminary data.</text>
</comment>
<protein>
    <recommendedName>
        <fullName evidence="3">Glycosyltransferase</fullName>
    </recommendedName>
</protein>
<reference evidence="1 2" key="2">
    <citation type="submission" date="2020-05" db="EMBL/GenBank/DDBJ databases">
        <title>Draft genome sequence of Desulfovibrio sp. strainFSS-1.</title>
        <authorList>
            <person name="Shimoshige H."/>
            <person name="Kobayashi H."/>
            <person name="Maekawa T."/>
        </authorList>
    </citation>
    <scope>NUCLEOTIDE SEQUENCE [LARGE SCALE GENOMIC DNA]</scope>
    <source>
        <strain evidence="1 2">SIID29052-01</strain>
    </source>
</reference>
<accession>A0A6V8LVF7</accession>
<evidence type="ECO:0008006" key="3">
    <source>
        <dbReference type="Google" id="ProtNLM"/>
    </source>
</evidence>
<dbReference type="SUPFAM" id="SSF53756">
    <property type="entry name" value="UDP-Glycosyltransferase/glycogen phosphorylase"/>
    <property type="match status" value="1"/>
</dbReference>
<organism evidence="1 2">
    <name type="scientific">Fundidesulfovibrio magnetotacticus</name>
    <dbReference type="NCBI Taxonomy" id="2730080"/>
    <lineage>
        <taxon>Bacteria</taxon>
        <taxon>Pseudomonadati</taxon>
        <taxon>Thermodesulfobacteriota</taxon>
        <taxon>Desulfovibrionia</taxon>
        <taxon>Desulfovibrionales</taxon>
        <taxon>Desulfovibrionaceae</taxon>
        <taxon>Fundidesulfovibrio</taxon>
    </lineage>
</organism>
<dbReference type="Gene3D" id="3.40.50.2000">
    <property type="entry name" value="Glycogen Phosphorylase B"/>
    <property type="match status" value="1"/>
</dbReference>
<evidence type="ECO:0000313" key="1">
    <source>
        <dbReference type="EMBL" id="GFK94930.1"/>
    </source>
</evidence>
<gene>
    <name evidence="1" type="ORF">NNJEOMEG_02778</name>
</gene>
<dbReference type="Proteomes" id="UP000494245">
    <property type="component" value="Unassembled WGS sequence"/>
</dbReference>
<proteinExistence type="predicted"/>
<sequence>MPLPRRSLKPVDEARAATFMARLDALRRERPEAPVILVTAFSFGSNYLKLLHHLRKRGAIVALVTGDERINGATPIASLAGQGFFDIHWASNPYVLEMPYLASRYDFDLVHALVGTYSPYPFAELLRLCSAPVVADYIDFRELMYDDGVSVDLEAHKQAFGVQDAGLEFELWRRIFTGAAGVVYKDSPESLRHLSRRHGHTPRAIEFQSYVCPEWMPPEALRPRDGTPSRAVFAGGLQCDPAQHDFKTCRTTLDVALSLARQGFHFTVYNACDNGLGGFEAFRELADANERFAYHPAVPNHLLARALSAHDLGWNYQHFEQGSETAFCHARVMSSKIFNFLEAGLPVVASRYTAYVASYLEAHDIGLGVESRDIGDFAALVRETDWDRLHAGVARARDTLSMDRHFPRLLDLYNHVTGKTLFAGTPGDITPDGNPALRAQAQGEPDA</sequence>
<reference evidence="1 2" key="1">
    <citation type="submission" date="2020-04" db="EMBL/GenBank/DDBJ databases">
        <authorList>
            <consortium name="Desulfovibrio sp. FSS-1 genome sequencing consortium"/>
            <person name="Shimoshige H."/>
            <person name="Kobayashi H."/>
            <person name="Maekawa T."/>
        </authorList>
    </citation>
    <scope>NUCLEOTIDE SEQUENCE [LARGE SCALE GENOMIC DNA]</scope>
    <source>
        <strain evidence="1 2">SIID29052-01</strain>
    </source>
</reference>
<dbReference type="EMBL" id="BLTE01000013">
    <property type="protein sequence ID" value="GFK94930.1"/>
    <property type="molecule type" value="Genomic_DNA"/>
</dbReference>
<evidence type="ECO:0000313" key="2">
    <source>
        <dbReference type="Proteomes" id="UP000494245"/>
    </source>
</evidence>
<keyword evidence="2" id="KW-1185">Reference proteome</keyword>